<protein>
    <submittedName>
        <fullName evidence="1">Uncharacterized protein</fullName>
    </submittedName>
</protein>
<dbReference type="RefSeq" id="YP_009143138.1">
    <property type="nucleotide sequence ID" value="NC_027204.1"/>
</dbReference>
<accession>A0A068NXE3</accession>
<name>A0A068NXE3_9CAUD</name>
<evidence type="ECO:0000313" key="1">
    <source>
        <dbReference type="EMBL" id="AIF27785.1"/>
    </source>
</evidence>
<organism evidence="1 2">
    <name type="scientific">Sinorhizobium phage phiM12</name>
    <dbReference type="NCBI Taxonomy" id="1357423"/>
    <lineage>
        <taxon>Viruses</taxon>
        <taxon>Duplodnaviria</taxon>
        <taxon>Heunggongvirae</taxon>
        <taxon>Uroviricota</taxon>
        <taxon>Caudoviricetes</taxon>
        <taxon>Emdodecavirus</taxon>
        <taxon>Emdodecavirus M12</taxon>
    </lineage>
</organism>
<dbReference type="Proteomes" id="UP000015089">
    <property type="component" value="Segment"/>
</dbReference>
<evidence type="ECO:0000313" key="2">
    <source>
        <dbReference type="Proteomes" id="UP000015089"/>
    </source>
</evidence>
<proteinExistence type="predicted"/>
<dbReference type="EMBL" id="KF381361">
    <property type="protein sequence ID" value="AIF27785.1"/>
    <property type="molecule type" value="Genomic_DNA"/>
</dbReference>
<dbReference type="GeneID" id="24422904"/>
<reference evidence="1 2" key="1">
    <citation type="journal article" date="2014" name="Virology">
        <title>The genome, proteome and phylogenetic analysis of Sinorhizobium meliloti phage PhiM12, the founder of a new group of T4-superfamily phages.</title>
        <authorList>
            <person name="Brewer T.E."/>
            <person name="Elizabeth Stroupe M."/>
            <person name="Jones K.M."/>
        </authorList>
    </citation>
    <scope>NUCLEOTIDE SEQUENCE [LARGE SCALE GENOMIC DNA]</scope>
</reference>
<keyword evidence="2" id="KW-1185">Reference proteome</keyword>
<sequence length="65" mass="7691">MNVGEAIEDANKLNRTGEHREEWFYYPAWHEREFDWFVARRPKSTPVYVAIFTSGKRSISENGGR</sequence>
<reference evidence="1 2" key="2">
    <citation type="journal article" date="2014" name="Virology">
        <title>The structure of Sinorhizobium meliloti phage PhiM12, which has a novel T=19l triangulation number and is the founder of a new group of T4-superfamily phages.</title>
        <authorList>
            <person name="Stroupe M.E."/>
            <person name="Brewer T.E."/>
            <person name="Sousa D.R."/>
            <person name="Jones K.M."/>
        </authorList>
    </citation>
    <scope>NUCLEOTIDE SEQUENCE [LARGE SCALE GENOMIC DNA]</scope>
</reference>
<dbReference type="KEGG" id="vg:24422904"/>
<gene>
    <name evidence="1" type="ORF">SmphiM12_501</name>
</gene>